<dbReference type="Proteomes" id="UP000830198">
    <property type="component" value="Chromosome"/>
</dbReference>
<organism evidence="1 2">
    <name type="scientific">Chitinophaga filiformis</name>
    <name type="common">Myxococcus filiformis</name>
    <name type="synonym">Flexibacter filiformis</name>
    <dbReference type="NCBI Taxonomy" id="104663"/>
    <lineage>
        <taxon>Bacteria</taxon>
        <taxon>Pseudomonadati</taxon>
        <taxon>Bacteroidota</taxon>
        <taxon>Chitinophagia</taxon>
        <taxon>Chitinophagales</taxon>
        <taxon>Chitinophagaceae</taxon>
        <taxon>Chitinophaga</taxon>
    </lineage>
</organism>
<dbReference type="EMBL" id="CP095855">
    <property type="protein sequence ID" value="UPK67300.1"/>
    <property type="molecule type" value="Genomic_DNA"/>
</dbReference>
<sequence>MSEQLYFFKFDKEIASNKLSTLIKEDANFSYKQYLSENHSNNKKNLQFNTIVSKIDNNIELLSTEELWSLYFWFSERTEKLKPNIEYFSIAGKTHEEMRNYGLDLFYEFTTTSQLRYFYNLLGDYDSLTDQWIEDSCVSDELNGFLNYAICYCGELTIFLNKYYYKSHDTDDENLHIAQLINDINSKSNSYFHKLALSELERSKEYNNETMQLVPKVIEFRQANDGKSYEMPMELYEIEKRESKIISVACLLDTAISLKEEIKNYNGQIVRLHAY</sequence>
<dbReference type="RefSeq" id="WP_247809566.1">
    <property type="nucleotide sequence ID" value="NZ_CP095855.1"/>
</dbReference>
<evidence type="ECO:0008006" key="3">
    <source>
        <dbReference type="Google" id="ProtNLM"/>
    </source>
</evidence>
<evidence type="ECO:0000313" key="1">
    <source>
        <dbReference type="EMBL" id="UPK67300.1"/>
    </source>
</evidence>
<gene>
    <name evidence="1" type="ORF">MYF79_20380</name>
</gene>
<protein>
    <recommendedName>
        <fullName evidence="3">Immunity protein 19</fullName>
    </recommendedName>
</protein>
<evidence type="ECO:0000313" key="2">
    <source>
        <dbReference type="Proteomes" id="UP000830198"/>
    </source>
</evidence>
<proteinExistence type="predicted"/>
<reference evidence="1 2" key="1">
    <citation type="submission" date="2022-04" db="EMBL/GenBank/DDBJ databases">
        <title>The arsenic-methylating capacity of Chitinophaga filiformis YT5 during chitin decomposition.</title>
        <authorList>
            <person name="Chen G."/>
            <person name="Liang Y."/>
        </authorList>
    </citation>
    <scope>NUCLEOTIDE SEQUENCE [LARGE SCALE GENOMIC DNA]</scope>
    <source>
        <strain evidence="1 2">YT5</strain>
    </source>
</reference>
<keyword evidence="2" id="KW-1185">Reference proteome</keyword>
<accession>A0ABY4HUM1</accession>
<name>A0ABY4HUM1_CHIFI</name>